<dbReference type="SUPFAM" id="SSF48452">
    <property type="entry name" value="TPR-like"/>
    <property type="match status" value="1"/>
</dbReference>
<dbReference type="Proteomes" id="UP000009168">
    <property type="component" value="Unassembled WGS sequence"/>
</dbReference>
<dbReference type="AlphaFoldDB" id="I7MI82"/>
<gene>
    <name evidence="1" type="ORF">TTHERM_00457100</name>
</gene>
<evidence type="ECO:0000313" key="1">
    <source>
        <dbReference type="EMBL" id="EAS03971.2"/>
    </source>
</evidence>
<dbReference type="InParanoid" id="I7MI82"/>
<organism evidence="1 2">
    <name type="scientific">Tetrahymena thermophila (strain SB210)</name>
    <dbReference type="NCBI Taxonomy" id="312017"/>
    <lineage>
        <taxon>Eukaryota</taxon>
        <taxon>Sar</taxon>
        <taxon>Alveolata</taxon>
        <taxon>Ciliophora</taxon>
        <taxon>Intramacronucleata</taxon>
        <taxon>Oligohymenophorea</taxon>
        <taxon>Hymenostomatida</taxon>
        <taxon>Tetrahymenina</taxon>
        <taxon>Tetrahymenidae</taxon>
        <taxon>Tetrahymena</taxon>
    </lineage>
</organism>
<dbReference type="EMBL" id="GG662464">
    <property type="protein sequence ID" value="EAS03971.2"/>
    <property type="molecule type" value="Genomic_DNA"/>
</dbReference>
<dbReference type="GeneID" id="7845312"/>
<dbReference type="KEGG" id="tet:TTHERM_00457100"/>
<accession>I7MI82</accession>
<keyword evidence="2" id="KW-1185">Reference proteome</keyword>
<name>I7MI82_TETTS</name>
<sequence length="625" mass="74250">MKKSLIPQYIQFVRNTFEDMSIGNIPYKILDLIDVNEPDCTVIKFLISPSKGRRDNQLYLIVYSFLQFKIQMLHYFTGYIQLMNQYPYFVHHKGIGVVNEMINIAIDTEESYTLKSCIDMQIIKENDLSKIILDWLKGWRIIQTNKIVYPGPYDTAFMVNVDTLQGKIGHLNPRNFSPSNKSKNQSKNFLKFLYETLLGQEIRTEYADEKIGNNMPIQFLFLFYMVQEQSMPDFVAYYEKEMLNNQKILEFYQNCLNRDIPQNKYLFNNSDFISQYYDQIIFQSPQLSPKERTPQETKIILENSSSLDKTQNVPFQIQSIFINSRFTNQEIFIQYYRYLNEGELLKAYHLIKQYEESNEVDSITYLALSNTLCKIVENKTLNDYIQSLNEEDLLQQIELEKNQKDQYPSDESSQQNRFWKYQSKQTQQQSKVQELNFWSSGEGEESNTSVQSVEVCSQDLLSQIKNLESAKKLTLKQYTQKIKQTYQQSINKNPYSVISYFNLSLEYYQAKQTDIIIDLLKKCLVIQNQDYEVLYQLSILYWNQQNYKLALKYFKKQLLIKNFDLHVCLNIYKSYQRLNKVCNAIYYFKKLELNYPQFQKSSQKLWMQIEADMILSDINTTLALT</sequence>
<evidence type="ECO:0000313" key="2">
    <source>
        <dbReference type="Proteomes" id="UP000009168"/>
    </source>
</evidence>
<dbReference type="InterPro" id="IPR011990">
    <property type="entry name" value="TPR-like_helical_dom_sf"/>
</dbReference>
<dbReference type="Gene3D" id="1.25.40.10">
    <property type="entry name" value="Tetratricopeptide repeat domain"/>
    <property type="match status" value="1"/>
</dbReference>
<reference evidence="2" key="1">
    <citation type="journal article" date="2006" name="PLoS Biol.">
        <title>Macronuclear genome sequence of the ciliate Tetrahymena thermophila, a model eukaryote.</title>
        <authorList>
            <person name="Eisen J.A."/>
            <person name="Coyne R.S."/>
            <person name="Wu M."/>
            <person name="Wu D."/>
            <person name="Thiagarajan M."/>
            <person name="Wortman J.R."/>
            <person name="Badger J.H."/>
            <person name="Ren Q."/>
            <person name="Amedeo P."/>
            <person name="Jones K.M."/>
            <person name="Tallon L.J."/>
            <person name="Delcher A.L."/>
            <person name="Salzberg S.L."/>
            <person name="Silva J.C."/>
            <person name="Haas B.J."/>
            <person name="Majoros W.H."/>
            <person name="Farzad M."/>
            <person name="Carlton J.M."/>
            <person name="Smith R.K. Jr."/>
            <person name="Garg J."/>
            <person name="Pearlman R.E."/>
            <person name="Karrer K.M."/>
            <person name="Sun L."/>
            <person name="Manning G."/>
            <person name="Elde N.C."/>
            <person name="Turkewitz A.P."/>
            <person name="Asai D.J."/>
            <person name="Wilkes D.E."/>
            <person name="Wang Y."/>
            <person name="Cai H."/>
            <person name="Collins K."/>
            <person name="Stewart B.A."/>
            <person name="Lee S.R."/>
            <person name="Wilamowska K."/>
            <person name="Weinberg Z."/>
            <person name="Ruzzo W.L."/>
            <person name="Wloga D."/>
            <person name="Gaertig J."/>
            <person name="Frankel J."/>
            <person name="Tsao C.-C."/>
            <person name="Gorovsky M.A."/>
            <person name="Keeling P.J."/>
            <person name="Waller R.F."/>
            <person name="Patron N.J."/>
            <person name="Cherry J.M."/>
            <person name="Stover N.A."/>
            <person name="Krieger C.J."/>
            <person name="del Toro C."/>
            <person name="Ryder H.F."/>
            <person name="Williamson S.C."/>
            <person name="Barbeau R.A."/>
            <person name="Hamilton E.P."/>
            <person name="Orias E."/>
        </authorList>
    </citation>
    <scope>NUCLEOTIDE SEQUENCE [LARGE SCALE GENOMIC DNA]</scope>
    <source>
        <strain evidence="2">SB210</strain>
    </source>
</reference>
<protein>
    <submittedName>
        <fullName evidence="1">Uncharacterized protein</fullName>
    </submittedName>
</protein>
<dbReference type="RefSeq" id="XP_001024216.2">
    <property type="nucleotide sequence ID" value="XM_001024216.2"/>
</dbReference>
<proteinExistence type="predicted"/>